<keyword evidence="4" id="KW-1185">Reference proteome</keyword>
<evidence type="ECO:0000313" key="4">
    <source>
        <dbReference type="Proteomes" id="UP000559256"/>
    </source>
</evidence>
<dbReference type="InterPro" id="IPR001810">
    <property type="entry name" value="F-box_dom"/>
</dbReference>
<dbReference type="EMBL" id="JAACJM010000177">
    <property type="protein sequence ID" value="KAF5340168.1"/>
    <property type="molecule type" value="Genomic_DNA"/>
</dbReference>
<proteinExistence type="predicted"/>
<dbReference type="Pfam" id="PF00646">
    <property type="entry name" value="F-box"/>
    <property type="match status" value="1"/>
</dbReference>
<name>A0A8H5FKY8_9AGAR</name>
<sequence>MLSFPRELQNLVLREFSPVERHRFSLVNKKARELVLQHNQQTFRIRRVLLRFLDTLYNVARFRILQYELGLLVSGSTALQFFSDVVYPDSDLDTYVELVKFRPYADFLLEIGYVFDPIQGQPKNVEDALAAALKKAKRFDFCLEDFDDDSDYDIPERYLGVNNGMAEVFNFQKDGKKVQVITCLKTPIEVILSFHSTCVMNVISHSHGYSLFPRATFEDRLSFHTPAFTTVKDKDKRAREKYTRRGWRIVRAPSASSYTRPNSECRDHGLRYIGDSCCWVIPLEPICEPNDVVTVPGSSGVPMSLKTDPVRAHSWRNKVSYSGFVPKYKVISSPFLEGKYCLAIGIRYDVEQLLKSLTATFKTRDLALVKDLALVMVVHKVCYDYESNSEDGSESCSEDDSESCSEDDSESYSEDES</sequence>
<reference evidence="3 4" key="1">
    <citation type="journal article" date="2020" name="ISME J.">
        <title>Uncovering the hidden diversity of litter-decomposition mechanisms in mushroom-forming fungi.</title>
        <authorList>
            <person name="Floudas D."/>
            <person name="Bentzer J."/>
            <person name="Ahren D."/>
            <person name="Johansson T."/>
            <person name="Persson P."/>
            <person name="Tunlid A."/>
        </authorList>
    </citation>
    <scope>NUCLEOTIDE SEQUENCE [LARGE SCALE GENOMIC DNA]</scope>
    <source>
        <strain evidence="3 4">CBS 291.85</strain>
    </source>
</reference>
<protein>
    <recommendedName>
        <fullName evidence="2">F-box domain-containing protein</fullName>
    </recommendedName>
</protein>
<comment type="caution">
    <text evidence="3">The sequence shown here is derived from an EMBL/GenBank/DDBJ whole genome shotgun (WGS) entry which is preliminary data.</text>
</comment>
<feature type="domain" description="F-box" evidence="2">
    <location>
        <begin position="1"/>
        <end position="46"/>
    </location>
</feature>
<gene>
    <name evidence="3" type="ORF">D9758_014991</name>
</gene>
<organism evidence="3 4">
    <name type="scientific">Tetrapyrgos nigripes</name>
    <dbReference type="NCBI Taxonomy" id="182062"/>
    <lineage>
        <taxon>Eukaryota</taxon>
        <taxon>Fungi</taxon>
        <taxon>Dikarya</taxon>
        <taxon>Basidiomycota</taxon>
        <taxon>Agaricomycotina</taxon>
        <taxon>Agaricomycetes</taxon>
        <taxon>Agaricomycetidae</taxon>
        <taxon>Agaricales</taxon>
        <taxon>Marasmiineae</taxon>
        <taxon>Marasmiaceae</taxon>
        <taxon>Tetrapyrgos</taxon>
    </lineage>
</organism>
<dbReference type="OrthoDB" id="3041043at2759"/>
<dbReference type="AlphaFoldDB" id="A0A8H5FKY8"/>
<dbReference type="PROSITE" id="PS50181">
    <property type="entry name" value="FBOX"/>
    <property type="match status" value="1"/>
</dbReference>
<dbReference type="Proteomes" id="UP000559256">
    <property type="component" value="Unassembled WGS sequence"/>
</dbReference>
<evidence type="ECO:0000256" key="1">
    <source>
        <dbReference type="SAM" id="MobiDB-lite"/>
    </source>
</evidence>
<accession>A0A8H5FKY8</accession>
<evidence type="ECO:0000313" key="3">
    <source>
        <dbReference type="EMBL" id="KAF5340168.1"/>
    </source>
</evidence>
<evidence type="ECO:0000259" key="2">
    <source>
        <dbReference type="PROSITE" id="PS50181"/>
    </source>
</evidence>
<feature type="region of interest" description="Disordered" evidence="1">
    <location>
        <begin position="387"/>
        <end position="417"/>
    </location>
</feature>